<dbReference type="Proteomes" id="UP000095200">
    <property type="component" value="Unassembled WGS sequence"/>
</dbReference>
<dbReference type="InterPro" id="IPR036589">
    <property type="entry name" value="HCY_dom_sf"/>
</dbReference>
<evidence type="ECO:0000313" key="26">
    <source>
        <dbReference type="Proteomes" id="UP000095200"/>
    </source>
</evidence>
<feature type="binding site" evidence="20">
    <location>
        <position position="269"/>
    </location>
    <ligand>
        <name>Zn(2+)</name>
        <dbReference type="ChEBI" id="CHEBI:29105"/>
    </ligand>
</feature>
<dbReference type="InterPro" id="IPR036594">
    <property type="entry name" value="Meth_synthase_dom"/>
</dbReference>
<comment type="cofactor">
    <cofactor evidence="2 20">
        <name>Zn(2+)</name>
        <dbReference type="ChEBI" id="CHEBI:29105"/>
    </cofactor>
</comment>
<dbReference type="PROSITE" id="PS51337">
    <property type="entry name" value="B12_BINDING_NTER"/>
    <property type="match status" value="1"/>
</dbReference>
<evidence type="ECO:0000256" key="13">
    <source>
        <dbReference type="ARBA" id="ARBA00022691"/>
    </source>
</evidence>
<organism evidence="25 26">
    <name type="scientific">Desulfoplanes formicivorans</name>
    <dbReference type="NCBI Taxonomy" id="1592317"/>
    <lineage>
        <taxon>Bacteria</taxon>
        <taxon>Pseudomonadati</taxon>
        <taxon>Thermodesulfobacteriota</taxon>
        <taxon>Desulfovibrionia</taxon>
        <taxon>Desulfovibrionales</taxon>
        <taxon>Desulfoplanaceae</taxon>
        <taxon>Desulfoplanes</taxon>
    </lineage>
</organism>
<dbReference type="SUPFAM" id="SSF51717">
    <property type="entry name" value="Dihydropteroate synthetase-like"/>
    <property type="match status" value="1"/>
</dbReference>
<dbReference type="PROSITE" id="PS51332">
    <property type="entry name" value="B12_BINDING"/>
    <property type="match status" value="1"/>
</dbReference>
<evidence type="ECO:0000256" key="16">
    <source>
        <dbReference type="ARBA" id="ARBA00023167"/>
    </source>
</evidence>
<evidence type="ECO:0000256" key="14">
    <source>
        <dbReference type="ARBA" id="ARBA00022723"/>
    </source>
</evidence>
<comment type="similarity">
    <text evidence="5">Belongs to the vitamin-B12 dependent methionine synthase family.</text>
</comment>
<dbReference type="Gene3D" id="3.20.20.20">
    <property type="entry name" value="Dihydropteroate synthase-like"/>
    <property type="match status" value="1"/>
</dbReference>
<evidence type="ECO:0000256" key="17">
    <source>
        <dbReference type="ARBA" id="ARBA00023285"/>
    </source>
</evidence>
<dbReference type="FunFam" id="3.40.50.280:FF:000003">
    <property type="entry name" value="Dimethylamine methyltransferase corrinoid protein"/>
    <property type="match status" value="1"/>
</dbReference>
<dbReference type="Pfam" id="PF02310">
    <property type="entry name" value="B12-binding"/>
    <property type="match status" value="1"/>
</dbReference>
<keyword evidence="12 20" id="KW-0808">Transferase</keyword>
<keyword evidence="13" id="KW-0949">S-adenosyl-L-methionine</keyword>
<evidence type="ECO:0000256" key="11">
    <source>
        <dbReference type="ARBA" id="ARBA00022628"/>
    </source>
</evidence>
<keyword evidence="11" id="KW-0846">Cobalamin</keyword>
<dbReference type="Pfam" id="PF02607">
    <property type="entry name" value="B12-binding_2"/>
    <property type="match status" value="1"/>
</dbReference>
<evidence type="ECO:0000256" key="6">
    <source>
        <dbReference type="ARBA" id="ARBA00010854"/>
    </source>
</evidence>
<keyword evidence="26" id="KW-1185">Reference proteome</keyword>
<dbReference type="InterPro" id="IPR050554">
    <property type="entry name" value="Met_Synthase/Corrinoid"/>
</dbReference>
<dbReference type="PANTHER" id="PTHR45833">
    <property type="entry name" value="METHIONINE SYNTHASE"/>
    <property type="match status" value="1"/>
</dbReference>
<dbReference type="UniPathway" id="UPA00051">
    <property type="reaction ID" value="UER00081"/>
</dbReference>
<dbReference type="GO" id="GO:0046872">
    <property type="term" value="F:metal ion binding"/>
    <property type="evidence" value="ECO:0007669"/>
    <property type="project" value="UniProtKB-KW"/>
</dbReference>
<comment type="function">
    <text evidence="18">Catalyzes the transfer of a methyl group from methyl-cobalamin to homocysteine, yielding enzyme-bound cob(I)alamin and methionine. Subsequently, remethylates the cofactor using methyltetrahydrofolate.</text>
</comment>
<protein>
    <recommendedName>
        <fullName evidence="8">Methionine synthase</fullName>
        <ecNumber evidence="7">2.1.1.13</ecNumber>
    </recommendedName>
    <alternativeName>
        <fullName evidence="19">5-methyltetrahydrofolate--homocysteine methyltransferase</fullName>
    </alternativeName>
</protein>
<evidence type="ECO:0000256" key="12">
    <source>
        <dbReference type="ARBA" id="ARBA00022679"/>
    </source>
</evidence>
<dbReference type="GO" id="GO:0005829">
    <property type="term" value="C:cytosol"/>
    <property type="evidence" value="ECO:0007669"/>
    <property type="project" value="TreeGrafter"/>
</dbReference>
<sequence length="807" mass="86472">MQSFRTFLASGKTIIFDGGMGTLLQARGLAPGESPERFSLRCPNVVEQIHRDYWQAGAHVVTTNTFGGTRFKLGGDVDPVEMNRIGASLARKAVGDKGFVAGSIGPTGRMIEPLGDVTFRELVQAFEEQIRGLVQGGVDLILGETHFDLAEARAVVVAARHVCDLPVGISMTFEEGVSLTGTSPRVFLDTVENMGVDLVATNCSAGPEELLVAAKEMLAGTRTPLLVQPNAGLPELVDGKTVFRLDPEAFAVQTREFVRAGVQCVGGCCGTTPDHIRALKAETEALTPTLPEQSAHPCIVLTSRSTSLSLGFEYPSQIIGERINPTGKKDLIAQFQNGEITRALELAQEQVDMGVGALDVNVGAPMADEQELLPLLVRELASRMQTPLCIDSSDEQAVIEALNVYPGSPLVNSISGEPGKMERLGPLCRDYGAPFILLPLKKSKLPVTAAERIAIIDELVDQADSLSIPRRLILVDALALTVSSKPLAARACLDVIRYCREALGLTTVMGLSNISFGLPARELLNTHFMTMCMAAGMGAFIANPNSQRLQEALAASEVLLGRDPQAASFIDRFSDWQPKGGTLSPARKADGDVEDVGRSSIERAVIKGEKDAIEAMVLDAIKDGADPFEVVNAQLIPGITAVGEKYERREYFLPQLLRSAETMQKGFNVLQPYLEKDGGSNRIRIVMATVEGDIHDIGKNIVCLMLRNHGFEVIDLGKDVPAKTIVRAVEESGARIVGLSALMTTTMVRMQDTVDLLREKGLPCKVMVGGAVVSQAFAERIGADGYSEDAVAAVRLAQRLCGAASKA</sequence>
<dbReference type="PANTHER" id="PTHR45833:SF1">
    <property type="entry name" value="METHIONINE SYNTHASE"/>
    <property type="match status" value="1"/>
</dbReference>
<evidence type="ECO:0000256" key="15">
    <source>
        <dbReference type="ARBA" id="ARBA00022833"/>
    </source>
</evidence>
<dbReference type="InterPro" id="IPR003759">
    <property type="entry name" value="Cbl-bd_cap"/>
</dbReference>
<evidence type="ECO:0000256" key="10">
    <source>
        <dbReference type="ARBA" id="ARBA00022605"/>
    </source>
</evidence>
<dbReference type="GO" id="GO:0050667">
    <property type="term" value="P:homocysteine metabolic process"/>
    <property type="evidence" value="ECO:0007669"/>
    <property type="project" value="TreeGrafter"/>
</dbReference>
<dbReference type="SUPFAM" id="SSF47644">
    <property type="entry name" value="Methionine synthase domain"/>
    <property type="match status" value="1"/>
</dbReference>
<dbReference type="GO" id="GO:0032259">
    <property type="term" value="P:methylation"/>
    <property type="evidence" value="ECO:0007669"/>
    <property type="project" value="UniProtKB-KW"/>
</dbReference>
<dbReference type="AlphaFoldDB" id="A0A194AGA1"/>
<dbReference type="GO" id="GO:0046653">
    <property type="term" value="P:tetrahydrofolate metabolic process"/>
    <property type="evidence" value="ECO:0007669"/>
    <property type="project" value="TreeGrafter"/>
</dbReference>
<evidence type="ECO:0000256" key="2">
    <source>
        <dbReference type="ARBA" id="ARBA00001947"/>
    </source>
</evidence>
<evidence type="ECO:0000256" key="9">
    <source>
        <dbReference type="ARBA" id="ARBA00022603"/>
    </source>
</evidence>
<dbReference type="Gene3D" id="3.20.20.330">
    <property type="entry name" value="Homocysteine-binding-like domain"/>
    <property type="match status" value="1"/>
</dbReference>
<evidence type="ECO:0000256" key="4">
    <source>
        <dbReference type="ARBA" id="ARBA00005178"/>
    </source>
</evidence>
<dbReference type="PROSITE" id="PS50972">
    <property type="entry name" value="PTERIN_BINDING"/>
    <property type="match status" value="1"/>
</dbReference>
<dbReference type="InterPro" id="IPR003726">
    <property type="entry name" value="HCY_dom"/>
</dbReference>
<dbReference type="GO" id="GO:0008705">
    <property type="term" value="F:methionine synthase activity"/>
    <property type="evidence" value="ECO:0007669"/>
    <property type="project" value="UniProtKB-EC"/>
</dbReference>
<feature type="domain" description="B12-binding N-terminal" evidence="24">
    <location>
        <begin position="588"/>
        <end position="682"/>
    </location>
</feature>
<evidence type="ECO:0000256" key="3">
    <source>
        <dbReference type="ARBA" id="ARBA00001956"/>
    </source>
</evidence>
<keyword evidence="14 20" id="KW-0479">Metal-binding</keyword>
<dbReference type="InterPro" id="IPR036724">
    <property type="entry name" value="Cobalamin-bd_sf"/>
</dbReference>
<reference evidence="26" key="1">
    <citation type="submission" date="2016-06" db="EMBL/GenBank/DDBJ databases">
        <title>Draft genome sequence of Desulfoplanes formicivorans strain Pf12B.</title>
        <authorList>
            <person name="Watanabe M."/>
            <person name="Kojima H."/>
            <person name="Fukui M."/>
        </authorList>
    </citation>
    <scope>NUCLEOTIDE SEQUENCE [LARGE SCALE GENOMIC DNA]</scope>
    <source>
        <strain evidence="26">Pf12B</strain>
    </source>
</reference>
<dbReference type="InterPro" id="IPR011005">
    <property type="entry name" value="Dihydropteroate_synth-like_sf"/>
</dbReference>
<dbReference type="RefSeq" id="WP_269433408.1">
    <property type="nucleotide sequence ID" value="NZ_BDFE01000009.1"/>
</dbReference>
<feature type="domain" description="Hcy-binding" evidence="21">
    <location>
        <begin position="2"/>
        <end position="283"/>
    </location>
</feature>
<dbReference type="PROSITE" id="PS50970">
    <property type="entry name" value="HCY"/>
    <property type="match status" value="1"/>
</dbReference>
<evidence type="ECO:0000256" key="1">
    <source>
        <dbReference type="ARBA" id="ARBA00001700"/>
    </source>
</evidence>
<dbReference type="SUPFAM" id="SSF82282">
    <property type="entry name" value="Homocysteine S-methyltransferase"/>
    <property type="match status" value="1"/>
</dbReference>
<feature type="domain" description="Pterin-binding" evidence="22">
    <location>
        <begin position="316"/>
        <end position="560"/>
    </location>
</feature>
<feature type="domain" description="B12-binding" evidence="23">
    <location>
        <begin position="682"/>
        <end position="807"/>
    </location>
</feature>
<dbReference type="EC" id="2.1.1.13" evidence="7"/>
<evidence type="ECO:0000256" key="20">
    <source>
        <dbReference type="PROSITE-ProRule" id="PRU00333"/>
    </source>
</evidence>
<keyword evidence="17" id="KW-0170">Cobalt</keyword>
<dbReference type="Pfam" id="PF02574">
    <property type="entry name" value="S-methyl_trans"/>
    <property type="match status" value="1"/>
</dbReference>
<dbReference type="SMART" id="SM01018">
    <property type="entry name" value="B12-binding_2"/>
    <property type="match status" value="1"/>
</dbReference>
<dbReference type="InterPro" id="IPR017215">
    <property type="entry name" value="MetH_bac"/>
</dbReference>
<gene>
    <name evidence="25" type="ORF">DPF_0938</name>
</gene>
<dbReference type="Pfam" id="PF00809">
    <property type="entry name" value="Pterin_bind"/>
    <property type="match status" value="1"/>
</dbReference>
<comment type="similarity">
    <text evidence="6">Belongs to the methylamine corrinoid protein family.</text>
</comment>
<dbReference type="GO" id="GO:0031419">
    <property type="term" value="F:cobalamin binding"/>
    <property type="evidence" value="ECO:0007669"/>
    <property type="project" value="UniProtKB-KW"/>
</dbReference>
<evidence type="ECO:0000313" key="25">
    <source>
        <dbReference type="EMBL" id="GAU08235.1"/>
    </source>
</evidence>
<dbReference type="PIRSF" id="PIRSF037472">
    <property type="entry name" value="DHPS_mtfrase"/>
    <property type="match status" value="1"/>
</dbReference>
<comment type="catalytic activity">
    <reaction evidence="1">
        <text>(6S)-5-methyl-5,6,7,8-tetrahydrofolate + L-homocysteine = (6S)-5,6,7,8-tetrahydrofolate + L-methionine</text>
        <dbReference type="Rhea" id="RHEA:11172"/>
        <dbReference type="ChEBI" id="CHEBI:18608"/>
        <dbReference type="ChEBI" id="CHEBI:57453"/>
        <dbReference type="ChEBI" id="CHEBI:57844"/>
        <dbReference type="ChEBI" id="CHEBI:58199"/>
        <dbReference type="EC" id="2.1.1.13"/>
    </reaction>
</comment>
<dbReference type="InterPro" id="IPR006158">
    <property type="entry name" value="Cobalamin-bd"/>
</dbReference>
<dbReference type="Gene3D" id="3.40.50.280">
    <property type="entry name" value="Cobalamin-binding domain"/>
    <property type="match status" value="1"/>
</dbReference>
<name>A0A194AGA1_9BACT</name>
<evidence type="ECO:0000256" key="7">
    <source>
        <dbReference type="ARBA" id="ARBA00012032"/>
    </source>
</evidence>
<dbReference type="Gene3D" id="1.10.1240.10">
    <property type="entry name" value="Methionine synthase domain"/>
    <property type="match status" value="1"/>
</dbReference>
<accession>A0A194AGA1</accession>
<comment type="caution">
    <text evidence="25">The sequence shown here is derived from an EMBL/GenBank/DDBJ whole genome shotgun (WGS) entry which is preliminary data.</text>
</comment>
<dbReference type="EMBL" id="BDFE01000009">
    <property type="protein sequence ID" value="GAU08235.1"/>
    <property type="molecule type" value="Genomic_DNA"/>
</dbReference>
<dbReference type="InterPro" id="IPR000489">
    <property type="entry name" value="Pterin-binding_dom"/>
</dbReference>
<feature type="binding site" evidence="20">
    <location>
        <position position="268"/>
    </location>
    <ligand>
        <name>Zn(2+)</name>
        <dbReference type="ChEBI" id="CHEBI:29105"/>
    </ligand>
</feature>
<dbReference type="CDD" id="cd02070">
    <property type="entry name" value="corrinoid_protein_B12-BD"/>
    <property type="match status" value="1"/>
</dbReference>
<keyword evidence="15 20" id="KW-0862">Zinc</keyword>
<evidence type="ECO:0000256" key="18">
    <source>
        <dbReference type="ARBA" id="ARBA00025552"/>
    </source>
</evidence>
<evidence type="ECO:0000256" key="8">
    <source>
        <dbReference type="ARBA" id="ARBA00013998"/>
    </source>
</evidence>
<comment type="cofactor">
    <cofactor evidence="3">
        <name>methylcob(III)alamin</name>
        <dbReference type="ChEBI" id="CHEBI:28115"/>
    </cofactor>
</comment>
<evidence type="ECO:0000259" key="23">
    <source>
        <dbReference type="PROSITE" id="PS51332"/>
    </source>
</evidence>
<feature type="binding site" evidence="20">
    <location>
        <position position="203"/>
    </location>
    <ligand>
        <name>Zn(2+)</name>
        <dbReference type="ChEBI" id="CHEBI:29105"/>
    </ligand>
</feature>
<evidence type="ECO:0000256" key="19">
    <source>
        <dbReference type="ARBA" id="ARBA00031040"/>
    </source>
</evidence>
<evidence type="ECO:0000259" key="24">
    <source>
        <dbReference type="PROSITE" id="PS51337"/>
    </source>
</evidence>
<evidence type="ECO:0000259" key="22">
    <source>
        <dbReference type="PROSITE" id="PS50972"/>
    </source>
</evidence>
<proteinExistence type="inferred from homology"/>
<dbReference type="STRING" id="1592317.DPF_0938"/>
<keyword evidence="9 20" id="KW-0489">Methyltransferase</keyword>
<keyword evidence="10" id="KW-0028">Amino-acid biosynthesis</keyword>
<keyword evidence="16" id="KW-0486">Methionine biosynthesis</keyword>
<comment type="pathway">
    <text evidence="4">Amino-acid biosynthesis; L-methionine biosynthesis via de novo pathway; L-methionine from L-homocysteine (MetH route): step 1/1.</text>
</comment>
<evidence type="ECO:0000259" key="21">
    <source>
        <dbReference type="PROSITE" id="PS50970"/>
    </source>
</evidence>
<dbReference type="SUPFAM" id="SSF52242">
    <property type="entry name" value="Cobalamin (vitamin B12)-binding domain"/>
    <property type="match status" value="1"/>
</dbReference>
<evidence type="ECO:0000256" key="5">
    <source>
        <dbReference type="ARBA" id="ARBA00010398"/>
    </source>
</evidence>